<dbReference type="EMBL" id="GU735257">
    <property type="protein sequence ID" value="ADE29244.1"/>
    <property type="molecule type" value="Genomic_DNA"/>
</dbReference>
<protein>
    <submittedName>
        <fullName evidence="1">Uncharacterized protein</fullName>
    </submittedName>
</protein>
<reference evidence="1" key="1">
    <citation type="journal article" date="2010" name="Environ. Microbiol.">
        <title>The metavirome of a hypersaline environment.</title>
        <authorList>
            <person name="Santos F."/>
            <person name="Yarza P."/>
            <person name="Parro V."/>
            <person name="Briones C."/>
            <person name="Anton J."/>
        </authorList>
    </citation>
    <scope>NUCLEOTIDE SEQUENCE</scope>
</reference>
<evidence type="ECO:0000313" key="1">
    <source>
        <dbReference type="EMBL" id="ADE29244.1"/>
    </source>
</evidence>
<name>D5L2I5_9VIRU</name>
<sequence length="101" mass="11516">MALQATQTTPQGVDAHFHIIRKFDGDPIGDTVELTVYSYRDQTAFEVGKSHLWVRRYTVSGNNFDTYMQRSKLQEKGSDPITNGEDYLVNEISEWTNATIV</sequence>
<organism evidence="1">
    <name type="scientific">uncultured virus</name>
    <dbReference type="NCBI Taxonomy" id="340016"/>
    <lineage>
        <taxon>Viruses</taxon>
        <taxon>environmental samples</taxon>
    </lineage>
</organism>
<accession>D5L2I5</accession>
<proteinExistence type="predicted"/>